<dbReference type="AlphaFoldDB" id="A0A7W3PJR7"/>
<protein>
    <submittedName>
        <fullName evidence="1 2">Haloacid dehalogenase</fullName>
    </submittedName>
</protein>
<dbReference type="GO" id="GO:0000287">
    <property type="term" value="F:magnesium ion binding"/>
    <property type="evidence" value="ECO:0007669"/>
    <property type="project" value="TreeGrafter"/>
</dbReference>
<dbReference type="Pfam" id="PF08282">
    <property type="entry name" value="Hydrolase_3"/>
    <property type="match status" value="1"/>
</dbReference>
<dbReference type="InterPro" id="IPR036412">
    <property type="entry name" value="HAD-like_sf"/>
</dbReference>
<accession>A0A7W3PJR7</accession>
<evidence type="ECO:0000313" key="4">
    <source>
        <dbReference type="Proteomes" id="UP000522688"/>
    </source>
</evidence>
<keyword evidence="3" id="KW-1185">Reference proteome</keyword>
<organism evidence="2 4">
    <name type="scientific">Frigoribacterium faeni</name>
    <dbReference type="NCBI Taxonomy" id="145483"/>
    <lineage>
        <taxon>Bacteria</taxon>
        <taxon>Bacillati</taxon>
        <taxon>Actinomycetota</taxon>
        <taxon>Actinomycetes</taxon>
        <taxon>Micrococcales</taxon>
        <taxon>Microbacteriaceae</taxon>
        <taxon>Frigoribacterium</taxon>
    </lineage>
</organism>
<sequence>MTAGSSAAAAVGSMPDDERWLVCLDIDGTIMQETGTISDAVSDEIRRLADEGHEVMIATGRSVSMTLPVLERLGLVSDYVVCANGAITLGRDESSPTGYSQVFVEEFDPTDVLTTIRSNLSEGGYAVEDRDGVMRYCGTFPVIEAAGNAQKVDFERLSERPATRVVVVSPDHGTEEFLDVVERMGLSKVNYNVGWTAWLDIAPDGVTKATALERVRDWLDIPRDRVLAAGDGRNDIDMLRWASVEGRGVAMGQAPDDVVEVANEKTGTDLDDGLARALASL</sequence>
<gene>
    <name evidence="2" type="ORF">FB463_002584</name>
    <name evidence="1" type="ORF">FFA01_15670</name>
</gene>
<name>A0A7W3PJR7_9MICO</name>
<dbReference type="EMBL" id="JACGWW010000003">
    <property type="protein sequence ID" value="MBA8814318.1"/>
    <property type="molecule type" value="Genomic_DNA"/>
</dbReference>
<evidence type="ECO:0000313" key="3">
    <source>
        <dbReference type="Proteomes" id="UP000321154"/>
    </source>
</evidence>
<reference evidence="1 3" key="1">
    <citation type="submission" date="2019-07" db="EMBL/GenBank/DDBJ databases">
        <title>Whole genome shotgun sequence of Frigoribacterium faeni NBRC 103066.</title>
        <authorList>
            <person name="Hosoyama A."/>
            <person name="Uohara A."/>
            <person name="Ohji S."/>
            <person name="Ichikawa N."/>
        </authorList>
    </citation>
    <scope>NUCLEOTIDE SEQUENCE [LARGE SCALE GENOMIC DNA]</scope>
    <source>
        <strain evidence="1 3">NBRC 103066</strain>
    </source>
</reference>
<dbReference type="GO" id="GO:0016791">
    <property type="term" value="F:phosphatase activity"/>
    <property type="evidence" value="ECO:0007669"/>
    <property type="project" value="TreeGrafter"/>
</dbReference>
<dbReference type="Proteomes" id="UP000321154">
    <property type="component" value="Unassembled WGS sequence"/>
</dbReference>
<comment type="caution">
    <text evidence="2">The sequence shown here is derived from an EMBL/GenBank/DDBJ whole genome shotgun (WGS) entry which is preliminary data.</text>
</comment>
<dbReference type="InterPro" id="IPR006379">
    <property type="entry name" value="HAD-SF_hydro_IIB"/>
</dbReference>
<evidence type="ECO:0000313" key="2">
    <source>
        <dbReference type="EMBL" id="MBA8814318.1"/>
    </source>
</evidence>
<dbReference type="Proteomes" id="UP000522688">
    <property type="component" value="Unassembled WGS sequence"/>
</dbReference>
<evidence type="ECO:0000313" key="1">
    <source>
        <dbReference type="EMBL" id="GEK83258.1"/>
    </source>
</evidence>
<dbReference type="RefSeq" id="WP_244289754.1">
    <property type="nucleotide sequence ID" value="NZ_BAAAHR010000007.1"/>
</dbReference>
<dbReference type="GO" id="GO:0005829">
    <property type="term" value="C:cytosol"/>
    <property type="evidence" value="ECO:0007669"/>
    <property type="project" value="TreeGrafter"/>
</dbReference>
<dbReference type="SUPFAM" id="SSF56784">
    <property type="entry name" value="HAD-like"/>
    <property type="match status" value="1"/>
</dbReference>
<reference evidence="2 4" key="2">
    <citation type="submission" date="2020-07" db="EMBL/GenBank/DDBJ databases">
        <title>Sequencing the genomes of 1000 actinobacteria strains.</title>
        <authorList>
            <person name="Klenk H.-P."/>
        </authorList>
    </citation>
    <scope>NUCLEOTIDE SEQUENCE [LARGE SCALE GENOMIC DNA]</scope>
    <source>
        <strain evidence="2 4">DSM 10309</strain>
    </source>
</reference>
<dbReference type="PANTHER" id="PTHR10000:SF8">
    <property type="entry name" value="HAD SUPERFAMILY HYDROLASE-LIKE, TYPE 3"/>
    <property type="match status" value="1"/>
</dbReference>
<dbReference type="Gene3D" id="3.30.1240.10">
    <property type="match status" value="1"/>
</dbReference>
<dbReference type="PANTHER" id="PTHR10000">
    <property type="entry name" value="PHOSPHOSERINE PHOSPHATASE"/>
    <property type="match status" value="1"/>
</dbReference>
<proteinExistence type="predicted"/>
<dbReference type="InterPro" id="IPR023214">
    <property type="entry name" value="HAD_sf"/>
</dbReference>
<dbReference type="EMBL" id="BJUV01000013">
    <property type="protein sequence ID" value="GEK83258.1"/>
    <property type="molecule type" value="Genomic_DNA"/>
</dbReference>
<dbReference type="NCBIfam" id="TIGR01484">
    <property type="entry name" value="HAD-SF-IIB"/>
    <property type="match status" value="1"/>
</dbReference>
<dbReference type="Gene3D" id="3.40.50.1000">
    <property type="entry name" value="HAD superfamily/HAD-like"/>
    <property type="match status" value="1"/>
</dbReference>